<feature type="transmembrane region" description="Helical" evidence="1">
    <location>
        <begin position="12"/>
        <end position="31"/>
    </location>
</feature>
<keyword evidence="1" id="KW-0472">Membrane</keyword>
<dbReference type="EMBL" id="FOAZ01000020">
    <property type="protein sequence ID" value="SEM20139.1"/>
    <property type="molecule type" value="Genomic_DNA"/>
</dbReference>
<name>A0A1H7WGD9_STRJI</name>
<evidence type="ECO:0000256" key="1">
    <source>
        <dbReference type="SAM" id="Phobius"/>
    </source>
</evidence>
<evidence type="ECO:0008006" key="4">
    <source>
        <dbReference type="Google" id="ProtNLM"/>
    </source>
</evidence>
<reference evidence="3" key="1">
    <citation type="submission" date="2016-10" db="EMBL/GenBank/DDBJ databases">
        <authorList>
            <person name="Varghese N."/>
        </authorList>
    </citation>
    <scope>NUCLEOTIDE SEQUENCE [LARGE SCALE GENOMIC DNA]</scope>
    <source>
        <strain evidence="3">DSM 45096 / BCRC 16803 / CGMCC 4.1857 / CIP 109030 / JCM 12277 / KCTC 19219 / NBRC 100920 / 33214</strain>
    </source>
</reference>
<evidence type="ECO:0000313" key="2">
    <source>
        <dbReference type="EMBL" id="SEM20139.1"/>
    </source>
</evidence>
<gene>
    <name evidence="2" type="ORF">SAMN05414137_120122</name>
</gene>
<keyword evidence="3" id="KW-1185">Reference proteome</keyword>
<dbReference type="AlphaFoldDB" id="A0A1H7WGD9"/>
<evidence type="ECO:0000313" key="3">
    <source>
        <dbReference type="Proteomes" id="UP000183015"/>
    </source>
</evidence>
<feature type="transmembrane region" description="Helical" evidence="1">
    <location>
        <begin position="37"/>
        <end position="57"/>
    </location>
</feature>
<accession>A0A1H7WGD9</accession>
<dbReference type="Proteomes" id="UP000183015">
    <property type="component" value="Unassembled WGS sequence"/>
</dbReference>
<dbReference type="eggNOG" id="ENOG5031ZN6">
    <property type="taxonomic scope" value="Bacteria"/>
</dbReference>
<keyword evidence="1" id="KW-1133">Transmembrane helix</keyword>
<organism evidence="2 3">
    <name type="scientific">Streptacidiphilus jiangxiensis</name>
    <dbReference type="NCBI Taxonomy" id="235985"/>
    <lineage>
        <taxon>Bacteria</taxon>
        <taxon>Bacillati</taxon>
        <taxon>Actinomycetota</taxon>
        <taxon>Actinomycetes</taxon>
        <taxon>Kitasatosporales</taxon>
        <taxon>Streptomycetaceae</taxon>
        <taxon>Streptacidiphilus</taxon>
    </lineage>
</organism>
<keyword evidence="1" id="KW-0812">Transmembrane</keyword>
<protein>
    <recommendedName>
        <fullName evidence="4">DUF2207 domain-containing protein</fullName>
    </recommendedName>
</protein>
<sequence length="72" mass="7660">MEPGTALAAEEAMLAFLVILVLIAIVFGVLGAIIKGLFWLLIIGCVVFVVAVLVGIFRFGKRFGHRAGTSSR</sequence>
<proteinExistence type="predicted"/>